<organism evidence="3 4">
    <name type="scientific">Nonomuraea recticatena</name>
    <dbReference type="NCBI Taxonomy" id="46178"/>
    <lineage>
        <taxon>Bacteria</taxon>
        <taxon>Bacillati</taxon>
        <taxon>Actinomycetota</taxon>
        <taxon>Actinomycetes</taxon>
        <taxon>Streptosporangiales</taxon>
        <taxon>Streptosporangiaceae</taxon>
        <taxon>Nonomuraea</taxon>
    </lineage>
</organism>
<keyword evidence="1" id="KW-0812">Transmembrane</keyword>
<dbReference type="Proteomes" id="UP001501666">
    <property type="component" value="Unassembled WGS sequence"/>
</dbReference>
<feature type="chain" id="PRO_5045710603" description="MYXO-CTERM domain-containing protein" evidence="2">
    <location>
        <begin position="24"/>
        <end position="88"/>
    </location>
</feature>
<keyword evidence="4" id="KW-1185">Reference proteome</keyword>
<keyword evidence="1" id="KW-0472">Membrane</keyword>
<evidence type="ECO:0000256" key="1">
    <source>
        <dbReference type="SAM" id="Phobius"/>
    </source>
</evidence>
<protein>
    <recommendedName>
        <fullName evidence="5">MYXO-CTERM domain-containing protein</fullName>
    </recommendedName>
</protein>
<sequence>MRKILTSLGLVFLLTLAPAAAVTAEAVAVPAAYSQITPSPQPTENRDEGGSGGMWGLLGLLGLLGLAGLRKQKARVGTAEHMPNPPRP</sequence>
<keyword evidence="2" id="KW-0732">Signal</keyword>
<dbReference type="RefSeq" id="WP_346156547.1">
    <property type="nucleotide sequence ID" value="NZ_BAAATE010000048.1"/>
</dbReference>
<reference evidence="4" key="1">
    <citation type="journal article" date="2019" name="Int. J. Syst. Evol. Microbiol.">
        <title>The Global Catalogue of Microorganisms (GCM) 10K type strain sequencing project: providing services to taxonomists for standard genome sequencing and annotation.</title>
        <authorList>
            <consortium name="The Broad Institute Genomics Platform"/>
            <consortium name="The Broad Institute Genome Sequencing Center for Infectious Disease"/>
            <person name="Wu L."/>
            <person name="Ma J."/>
        </authorList>
    </citation>
    <scope>NUCLEOTIDE SEQUENCE [LARGE SCALE GENOMIC DNA]</scope>
    <source>
        <strain evidence="4">JCM 6835</strain>
    </source>
</reference>
<evidence type="ECO:0008006" key="5">
    <source>
        <dbReference type="Google" id="ProtNLM"/>
    </source>
</evidence>
<keyword evidence="1" id="KW-1133">Transmembrane helix</keyword>
<gene>
    <name evidence="3" type="ORF">GCM10010412_092860</name>
</gene>
<proteinExistence type="predicted"/>
<evidence type="ECO:0000313" key="4">
    <source>
        <dbReference type="Proteomes" id="UP001501666"/>
    </source>
</evidence>
<dbReference type="EMBL" id="BAAATE010000048">
    <property type="protein sequence ID" value="GAA2697734.1"/>
    <property type="molecule type" value="Genomic_DNA"/>
</dbReference>
<comment type="caution">
    <text evidence="3">The sequence shown here is derived from an EMBL/GenBank/DDBJ whole genome shotgun (WGS) entry which is preliminary data.</text>
</comment>
<evidence type="ECO:0000256" key="2">
    <source>
        <dbReference type="SAM" id="SignalP"/>
    </source>
</evidence>
<dbReference type="NCBIfam" id="NF038039">
    <property type="entry name" value="WGxxGxxG-CTERM"/>
    <property type="match status" value="1"/>
</dbReference>
<dbReference type="NCBIfam" id="NF041742">
    <property type="entry name" value="WGxxGxxG_fam"/>
    <property type="match status" value="1"/>
</dbReference>
<accession>A0ABP6FPN4</accession>
<feature type="transmembrane region" description="Helical" evidence="1">
    <location>
        <begin position="52"/>
        <end position="69"/>
    </location>
</feature>
<evidence type="ECO:0000313" key="3">
    <source>
        <dbReference type="EMBL" id="GAA2697734.1"/>
    </source>
</evidence>
<name>A0ABP6FPN4_9ACTN</name>
<feature type="signal peptide" evidence="2">
    <location>
        <begin position="1"/>
        <end position="23"/>
    </location>
</feature>